<dbReference type="AlphaFoldDB" id="A0AAE2ZPQ3"/>
<dbReference type="CDD" id="cd10936">
    <property type="entry name" value="CE4_DAC2"/>
    <property type="match status" value="1"/>
</dbReference>
<dbReference type="SUPFAM" id="SSF88713">
    <property type="entry name" value="Glycoside hydrolase/deacetylase"/>
    <property type="match status" value="1"/>
</dbReference>
<keyword evidence="3" id="KW-1185">Reference proteome</keyword>
<dbReference type="EMBL" id="JAICBX010000002">
    <property type="protein sequence ID" value="MBW8638611.1"/>
    <property type="molecule type" value="Genomic_DNA"/>
</dbReference>
<feature type="transmembrane region" description="Helical" evidence="1">
    <location>
        <begin position="20"/>
        <end position="39"/>
    </location>
</feature>
<evidence type="ECO:0000256" key="1">
    <source>
        <dbReference type="SAM" id="Phobius"/>
    </source>
</evidence>
<keyword evidence="1" id="KW-1133">Transmembrane helix</keyword>
<evidence type="ECO:0000313" key="2">
    <source>
        <dbReference type="EMBL" id="MBW8638611.1"/>
    </source>
</evidence>
<reference evidence="2" key="1">
    <citation type="submission" date="2021-08" db="EMBL/GenBank/DDBJ databases">
        <title>Hoeflea bacterium WL0058 sp. nov., isolated from the sediment.</title>
        <authorList>
            <person name="Wang L."/>
            <person name="Zhang D."/>
        </authorList>
    </citation>
    <scope>NUCLEOTIDE SEQUENCE</scope>
    <source>
        <strain evidence="2">WL0058</strain>
    </source>
</reference>
<sequence>MGQNRPERRRTVAVPGSPGAWLAGILCLAVIAASTATALHRPPLRDQSMAAAHMAPATDVVSMVVERAELKPGSTIFQTGASGADVETIRNGDGSIVTKVTPLDRPQDGPVILTGARAIGQSAHMAHLPIPELLEPGKYGDLPVIGPDGKKPVEAYARPWSGARGTRIAIVVGGLGVSQTGTQYAIQTLPEGVTLAFAASGNSLQRWLQEARRGNHEVLLQIPFEPFGYPSTDPGPHTLVTADGTRQNIDDLHWALGRITNYTGVMNFMGSRFLSDPDAIEPVLQEIAGRGILFLDDGTSAQSLAGVVSQSLGVPFAQADMVVDQKLSTDVIMARLDEVERIARRNGEAIAVASAFEVSVDTVAAWIREVERRGVEIVPVSALVEH</sequence>
<name>A0AAE2ZPQ3_9HYPH</name>
<keyword evidence="1" id="KW-0472">Membrane</keyword>
<accession>A0AAE2ZPQ3</accession>
<evidence type="ECO:0000313" key="3">
    <source>
        <dbReference type="Proteomes" id="UP001196509"/>
    </source>
</evidence>
<gene>
    <name evidence="2" type="ORF">K1W69_15545</name>
</gene>
<dbReference type="PANTHER" id="PTHR30105">
    <property type="entry name" value="UNCHARACTERIZED YIBQ-RELATED"/>
    <property type="match status" value="1"/>
</dbReference>
<proteinExistence type="predicted"/>
<protein>
    <submittedName>
        <fullName evidence="2">Divergent polysaccharide deacetylase family protein</fullName>
    </submittedName>
</protein>
<dbReference type="Pfam" id="PF04748">
    <property type="entry name" value="Polysacc_deac_2"/>
    <property type="match status" value="1"/>
</dbReference>
<keyword evidence="1" id="KW-0812">Transmembrane</keyword>
<dbReference type="InterPro" id="IPR006837">
    <property type="entry name" value="Divergent_DAC"/>
</dbReference>
<organism evidence="2 3">
    <name type="scientific">Flavimaribacter sediminis</name>
    <dbReference type="NCBI Taxonomy" id="2865987"/>
    <lineage>
        <taxon>Bacteria</taxon>
        <taxon>Pseudomonadati</taxon>
        <taxon>Pseudomonadota</taxon>
        <taxon>Alphaproteobacteria</taxon>
        <taxon>Hyphomicrobiales</taxon>
        <taxon>Rhizobiaceae</taxon>
        <taxon>Flavimaribacter</taxon>
    </lineage>
</organism>
<dbReference type="PANTHER" id="PTHR30105:SF2">
    <property type="entry name" value="DIVERGENT POLYSACCHARIDE DEACETYLASE SUPERFAMILY"/>
    <property type="match status" value="1"/>
</dbReference>
<dbReference type="Proteomes" id="UP001196509">
    <property type="component" value="Unassembled WGS sequence"/>
</dbReference>
<dbReference type="Gene3D" id="3.20.20.370">
    <property type="entry name" value="Glycoside hydrolase/deacetylase"/>
    <property type="match status" value="1"/>
</dbReference>
<dbReference type="InterPro" id="IPR011330">
    <property type="entry name" value="Glyco_hydro/deAcase_b/a-brl"/>
</dbReference>
<dbReference type="GO" id="GO:0005975">
    <property type="term" value="P:carbohydrate metabolic process"/>
    <property type="evidence" value="ECO:0007669"/>
    <property type="project" value="InterPro"/>
</dbReference>
<comment type="caution">
    <text evidence="2">The sequence shown here is derived from an EMBL/GenBank/DDBJ whole genome shotgun (WGS) entry which is preliminary data.</text>
</comment>